<comment type="similarity">
    <text evidence="2">Belongs to the CDP-glycerol glycerophosphotransferase family.</text>
</comment>
<dbReference type="InterPro" id="IPR043149">
    <property type="entry name" value="TagF_N"/>
</dbReference>
<dbReference type="InterPro" id="IPR007554">
    <property type="entry name" value="Glycerophosphate_synth"/>
</dbReference>
<keyword evidence="5" id="KW-0777">Teichoic acid biosynthesis</keyword>
<dbReference type="PANTHER" id="PTHR22916:SF3">
    <property type="entry name" value="UDP-GLCNAC:BETAGAL BETA-1,3-N-ACETYLGLUCOSAMINYLTRANSFERASE-LIKE PROTEIN 1"/>
    <property type="match status" value="1"/>
</dbReference>
<protein>
    <submittedName>
        <fullName evidence="8">Glycosyl transferase family 2</fullName>
    </submittedName>
</protein>
<dbReference type="eggNOG" id="COG0463">
    <property type="taxonomic scope" value="Bacteria"/>
</dbReference>
<evidence type="ECO:0000256" key="6">
    <source>
        <dbReference type="ARBA" id="ARBA00023136"/>
    </source>
</evidence>
<reference evidence="8 9" key="1">
    <citation type="journal article" date="2009" name="Stand. Genomic Sci.">
        <title>Complete genome sequence of Beutenbergia cavernae type strain (HKI 0122).</title>
        <authorList>
            <person name="Land M."/>
            <person name="Pukall R."/>
            <person name="Abt B."/>
            <person name="Goker M."/>
            <person name="Rohde M."/>
            <person name="Glavina Del Rio T."/>
            <person name="Tice H."/>
            <person name="Copeland A."/>
            <person name="Cheng J.F."/>
            <person name="Lucas S."/>
            <person name="Chen F."/>
            <person name="Nolan M."/>
            <person name="Bruce D."/>
            <person name="Goodwin L."/>
            <person name="Pitluck S."/>
            <person name="Ivanova N."/>
            <person name="Mavromatis K."/>
            <person name="Ovchinnikova G."/>
            <person name="Pati A."/>
            <person name="Chen A."/>
            <person name="Palaniappan K."/>
            <person name="Hauser L."/>
            <person name="Chang Y.J."/>
            <person name="Jefferies C.C."/>
            <person name="Saunders E."/>
            <person name="Brettin T."/>
            <person name="Detter J.C."/>
            <person name="Han C."/>
            <person name="Chain P."/>
            <person name="Bristow J."/>
            <person name="Eisen J.A."/>
            <person name="Markowitz V."/>
            <person name="Hugenholtz P."/>
            <person name="Kyrpides N.C."/>
            <person name="Klenk H.P."/>
            <person name="Lapidus A."/>
        </authorList>
    </citation>
    <scope>NUCLEOTIDE SEQUENCE [LARGE SCALE GENOMIC DNA]</scope>
    <source>
        <strain evidence="9">ATCC BAA-8 / DSM 12333 / NBRC 16432</strain>
    </source>
</reference>
<dbReference type="EMBL" id="CP001618">
    <property type="protein sequence ID" value="ACQ79452.1"/>
    <property type="molecule type" value="Genomic_DNA"/>
</dbReference>
<dbReference type="KEGG" id="bcv:Bcav_1192"/>
<dbReference type="STRING" id="471853.Bcav_1192"/>
<dbReference type="InterPro" id="IPR001173">
    <property type="entry name" value="Glyco_trans_2-like"/>
</dbReference>
<dbReference type="InterPro" id="IPR043148">
    <property type="entry name" value="TagF_C"/>
</dbReference>
<dbReference type="SUPFAM" id="SSF53756">
    <property type="entry name" value="UDP-Glycosyltransferase/glycogen phosphorylase"/>
    <property type="match status" value="1"/>
</dbReference>
<proteinExistence type="inferred from homology"/>
<evidence type="ECO:0000256" key="2">
    <source>
        <dbReference type="ARBA" id="ARBA00010488"/>
    </source>
</evidence>
<dbReference type="OrthoDB" id="8549922at2"/>
<dbReference type="AlphaFoldDB" id="C5C148"/>
<dbReference type="HOGENOM" id="CLU_006538_1_0_11"/>
<keyword evidence="4 8" id="KW-0808">Transferase</keyword>
<dbReference type="Pfam" id="PF04464">
    <property type="entry name" value="Glyphos_transf"/>
    <property type="match status" value="1"/>
</dbReference>
<dbReference type="CAZy" id="GT2">
    <property type="family name" value="Glycosyltransferase Family 2"/>
</dbReference>
<evidence type="ECO:0000256" key="1">
    <source>
        <dbReference type="ARBA" id="ARBA00004202"/>
    </source>
</evidence>
<dbReference type="Gene3D" id="3.90.550.10">
    <property type="entry name" value="Spore Coat Polysaccharide Biosynthesis Protein SpsA, Chain A"/>
    <property type="match status" value="1"/>
</dbReference>
<evidence type="ECO:0000256" key="5">
    <source>
        <dbReference type="ARBA" id="ARBA00022944"/>
    </source>
</evidence>
<dbReference type="Gene3D" id="3.40.50.11820">
    <property type="match status" value="1"/>
</dbReference>
<sequence length="853" mass="96929">MSGAAAPRFSLVTAVHDVAPYLDAFIESIEAQTFPHAAFEVIAVDDGSRDGSLDRLRAWAAESTMTVTVLSQTNAGQGAARNRGLAQARGAWVTFPDPDDWLGDDYLARVDGFLTEHPETSMVATNRLSYLDGVDSEPRAGHPLRAFFAEGDVLVDLAARTDRFHGSAPAAFFDRERLLAHDVLFDPRIRPNFEDGHFCVQYLLTFPAPTIGFVSSAQYVYRRRADGSSTLQNKRLDPRHFTDVPRYGYLDALERAHQAQGRAPVWLQQFVLYELSWYFEEDKAMSNSPTAGTGEVGAAFVELLGRISEHLENWVVEQFDVRRFDRDWRDILLHGVRDRPWVSPYAVRHEYDRTKRELRISYGYAHTTPQETFLADGRVVEPTAQKVRAVEYFGQQLLAERIAWIPVEEGVAVLLDGQIVDIRDGAPGPLRADVSAARDDHADAASWRQRLRLRTRALNALADHGRYHRRYQDAWTLMDRVHNADDNAERLFRYLRAHEPSVNAWFVLDRGSADWRRLEQDGFGDRLVHYGSVEWILLLMNTRHLVSSHIDRPHQEPQPVVWMRPPTWRYTFLQHGVIQDDLSRWLNWKQIDLFVTSTPAEHASIVDDGSPYRFTTKEVRMTGLPRFDRLRALAQETPPDQRDLVLIAPTWRNWLSDEPAPGTTRRTIRPDFRDSEYVREWSALVSSPALRQLAEASGKQVAFLPHPNIQPVLAELGVADHVRLLTFEGQDVQGYFARAAALVTDYSSMAFNAAYVDRPVVYFQFDYDLAMTGGHLGRQGYFSYQRDGFGPVVRTLEDALTALAELGSNGWDLPATYRERIEQTFPLRDGRCCERAVAAIRDLDAPPVESRPG</sequence>
<dbReference type="CDD" id="cd00761">
    <property type="entry name" value="Glyco_tranf_GTA_type"/>
    <property type="match status" value="1"/>
</dbReference>
<dbReference type="PANTHER" id="PTHR22916">
    <property type="entry name" value="GLYCOSYLTRANSFERASE"/>
    <property type="match status" value="1"/>
</dbReference>
<name>C5C148_BEUC1</name>
<evidence type="ECO:0000256" key="3">
    <source>
        <dbReference type="ARBA" id="ARBA00022475"/>
    </source>
</evidence>
<dbReference type="GO" id="GO:0005886">
    <property type="term" value="C:plasma membrane"/>
    <property type="evidence" value="ECO:0007669"/>
    <property type="project" value="UniProtKB-SubCell"/>
</dbReference>
<dbReference type="Proteomes" id="UP000007962">
    <property type="component" value="Chromosome"/>
</dbReference>
<dbReference type="InterPro" id="IPR029044">
    <property type="entry name" value="Nucleotide-diphossugar_trans"/>
</dbReference>
<dbReference type="RefSeq" id="WP_015881692.1">
    <property type="nucleotide sequence ID" value="NC_012669.1"/>
</dbReference>
<dbReference type="GO" id="GO:0016758">
    <property type="term" value="F:hexosyltransferase activity"/>
    <property type="evidence" value="ECO:0007669"/>
    <property type="project" value="UniProtKB-ARBA"/>
</dbReference>
<dbReference type="Pfam" id="PF00535">
    <property type="entry name" value="Glycos_transf_2"/>
    <property type="match status" value="1"/>
</dbReference>
<evidence type="ECO:0000256" key="4">
    <source>
        <dbReference type="ARBA" id="ARBA00022679"/>
    </source>
</evidence>
<evidence type="ECO:0000259" key="7">
    <source>
        <dbReference type="Pfam" id="PF00535"/>
    </source>
</evidence>
<organism evidence="8 9">
    <name type="scientific">Beutenbergia cavernae (strain ATCC BAA-8 / DSM 12333 / CCUG 43141 / JCM 11478 / NBRC 16432 / NCIMB 13614 / HKI 0122)</name>
    <dbReference type="NCBI Taxonomy" id="471853"/>
    <lineage>
        <taxon>Bacteria</taxon>
        <taxon>Bacillati</taxon>
        <taxon>Actinomycetota</taxon>
        <taxon>Actinomycetes</taxon>
        <taxon>Micrococcales</taxon>
        <taxon>Beutenbergiaceae</taxon>
        <taxon>Beutenbergia</taxon>
    </lineage>
</organism>
<feature type="domain" description="Glycosyltransferase 2-like" evidence="7">
    <location>
        <begin position="10"/>
        <end position="141"/>
    </location>
</feature>
<accession>C5C148</accession>
<keyword evidence="3" id="KW-1003">Cell membrane</keyword>
<dbReference type="Gene3D" id="3.40.50.12580">
    <property type="match status" value="1"/>
</dbReference>
<dbReference type="GO" id="GO:0047355">
    <property type="term" value="F:CDP-glycerol glycerophosphotransferase activity"/>
    <property type="evidence" value="ECO:0007669"/>
    <property type="project" value="InterPro"/>
</dbReference>
<dbReference type="eggNOG" id="COG1887">
    <property type="taxonomic scope" value="Bacteria"/>
</dbReference>
<keyword evidence="6" id="KW-0472">Membrane</keyword>
<dbReference type="GO" id="GO:0019350">
    <property type="term" value="P:teichoic acid biosynthetic process"/>
    <property type="evidence" value="ECO:0007669"/>
    <property type="project" value="UniProtKB-KW"/>
</dbReference>
<comment type="subcellular location">
    <subcellularLocation>
        <location evidence="1">Cell membrane</location>
        <topology evidence="1">Peripheral membrane protein</topology>
    </subcellularLocation>
</comment>
<dbReference type="SUPFAM" id="SSF53448">
    <property type="entry name" value="Nucleotide-diphospho-sugar transferases"/>
    <property type="match status" value="1"/>
</dbReference>
<gene>
    <name evidence="8" type="ordered locus">Bcav_1192</name>
</gene>
<evidence type="ECO:0000313" key="8">
    <source>
        <dbReference type="EMBL" id="ACQ79452.1"/>
    </source>
</evidence>
<evidence type="ECO:0000313" key="9">
    <source>
        <dbReference type="Proteomes" id="UP000007962"/>
    </source>
</evidence>
<keyword evidence="9" id="KW-1185">Reference proteome</keyword>